<reference evidence="1 2" key="2">
    <citation type="submission" date="2019-01" db="EMBL/GenBank/DDBJ databases">
        <title>Motilimonas pumilus sp. nov., isolated from the gut of sea cucumber (Apostichopus japonicus).</title>
        <authorList>
            <person name="Wang F.-Q."/>
            <person name="Ren L.-H."/>
            <person name="Lin Y.-W."/>
            <person name="Sun G.-H."/>
            <person name="Du Z.-J."/>
            <person name="Zhao J.-X."/>
            <person name="Liu X.-J."/>
            <person name="Liu L.-J."/>
        </authorList>
    </citation>
    <scope>NUCLEOTIDE SEQUENCE [LARGE SCALE GENOMIC DNA]</scope>
    <source>
        <strain evidence="1 2">PLHSC7-2</strain>
    </source>
</reference>
<reference evidence="1 2" key="1">
    <citation type="submission" date="2018-09" db="EMBL/GenBank/DDBJ databases">
        <authorList>
            <person name="Wang F."/>
        </authorList>
    </citation>
    <scope>NUCLEOTIDE SEQUENCE [LARGE SCALE GENOMIC DNA]</scope>
    <source>
        <strain evidence="1 2">PLHSC7-2</strain>
    </source>
</reference>
<dbReference type="EMBL" id="QZCH01000026">
    <property type="protein sequence ID" value="RJG40261.1"/>
    <property type="molecule type" value="Genomic_DNA"/>
</dbReference>
<dbReference type="AlphaFoldDB" id="A0A418YBB7"/>
<sequence length="184" mass="20276">MFKPVVWSIKMNCCRTIITFCGPFVGYLLLILALACSAVSASCFAESAHPKEATTTQSSTERLAGGKDLRTSAVMTPLDVCWQQAANRIALKPCLETLLKQQQLAYETAKLSAIKAMSELETISGDQHLSKQLQLTIEAGEQYARQLCRWQTATMRGATGQGDHLLSCQIIQLTQQTHHLTEML</sequence>
<proteinExistence type="predicted"/>
<evidence type="ECO:0008006" key="3">
    <source>
        <dbReference type="Google" id="ProtNLM"/>
    </source>
</evidence>
<name>A0A418YBB7_9GAMM</name>
<evidence type="ECO:0000313" key="1">
    <source>
        <dbReference type="EMBL" id="RJG40261.1"/>
    </source>
</evidence>
<protein>
    <recommendedName>
        <fullName evidence="3">DUF1311 domain-containing protein</fullName>
    </recommendedName>
</protein>
<comment type="caution">
    <text evidence="1">The sequence shown here is derived from an EMBL/GenBank/DDBJ whole genome shotgun (WGS) entry which is preliminary data.</text>
</comment>
<gene>
    <name evidence="1" type="ORF">D1Z90_16585</name>
</gene>
<organism evidence="1 2">
    <name type="scientific">Motilimonas pumila</name>
    <dbReference type="NCBI Taxonomy" id="2303987"/>
    <lineage>
        <taxon>Bacteria</taxon>
        <taxon>Pseudomonadati</taxon>
        <taxon>Pseudomonadota</taxon>
        <taxon>Gammaproteobacteria</taxon>
        <taxon>Alteromonadales</taxon>
        <taxon>Alteromonadales genera incertae sedis</taxon>
        <taxon>Motilimonas</taxon>
    </lineage>
</organism>
<accession>A0A418YBB7</accession>
<dbReference type="Proteomes" id="UP000283255">
    <property type="component" value="Unassembled WGS sequence"/>
</dbReference>
<keyword evidence="2" id="KW-1185">Reference proteome</keyword>
<evidence type="ECO:0000313" key="2">
    <source>
        <dbReference type="Proteomes" id="UP000283255"/>
    </source>
</evidence>